<dbReference type="Proteomes" id="UP001320706">
    <property type="component" value="Unassembled WGS sequence"/>
</dbReference>
<comment type="caution">
    <text evidence="1">The sequence shown here is derived from an EMBL/GenBank/DDBJ whole genome shotgun (WGS) entry which is preliminary data.</text>
</comment>
<evidence type="ECO:0000313" key="1">
    <source>
        <dbReference type="EMBL" id="KAK8222085.1"/>
    </source>
</evidence>
<keyword evidence="2" id="KW-1185">Reference proteome</keyword>
<protein>
    <submittedName>
        <fullName evidence="1">Protein argonaute</fullName>
    </submittedName>
</protein>
<organism evidence="1 2">
    <name type="scientific">Zalaria obscura</name>
    <dbReference type="NCBI Taxonomy" id="2024903"/>
    <lineage>
        <taxon>Eukaryota</taxon>
        <taxon>Fungi</taxon>
        <taxon>Dikarya</taxon>
        <taxon>Ascomycota</taxon>
        <taxon>Pezizomycotina</taxon>
        <taxon>Dothideomycetes</taxon>
        <taxon>Dothideomycetidae</taxon>
        <taxon>Dothideales</taxon>
        <taxon>Zalariaceae</taxon>
        <taxon>Zalaria</taxon>
    </lineage>
</organism>
<evidence type="ECO:0000313" key="2">
    <source>
        <dbReference type="Proteomes" id="UP001320706"/>
    </source>
</evidence>
<accession>A0ACC3SPR2</accession>
<name>A0ACC3SPR2_9PEZI</name>
<proteinExistence type="predicted"/>
<gene>
    <name evidence="1" type="primary">ago1</name>
    <name evidence="1" type="ORF">M8818_000255</name>
</gene>
<reference evidence="1" key="1">
    <citation type="submission" date="2024-02" db="EMBL/GenBank/DDBJ databases">
        <title>Metagenome Assembled Genome of Zalaria obscura JY119.</title>
        <authorList>
            <person name="Vighnesh L."/>
            <person name="Jagadeeshwari U."/>
            <person name="Venkata Ramana C."/>
            <person name="Sasikala C."/>
        </authorList>
    </citation>
    <scope>NUCLEOTIDE SEQUENCE</scope>
    <source>
        <strain evidence="1">JY119</strain>
    </source>
</reference>
<sequence length="996" mass="109713">MAGAQKRRVRREHHDGDKARSHTGSHQSDGKDSSGSASQSASHSGSGSGPSTQQSPGRWDGNRDPAGERDPNASAVTISSKMNIDLGAGAWDMIRNGKSEPNVVTKLPRRPAKASSLGREINMGLNTFHVERLPEKKVVQYDVLIGNGAEARGLIMNLWESRAVQQAIGRGFVFDGNKLAWSLVDHGELRITVDLDAERGRPTKPGGRENKHRVIIKRTNVVKFDQLDSFFSGKANFDNSCLEAVTFLDHLLRQTPSQRYTQIRRNFFAKGLSRFPLGSGVEAFKGVYQSMRIAHKVGGNHGLTVNVDVANGIFWTAAPLQTVIISLLGARNENDIVGKLRPVNGKEARAWTDLKRIRKLRVTAGHRGSPDAYVIDKIISKNAREYTFDVRDNATGQETKMSIFDYFQQKYGQRLAHPDWPLVKMTKGKNTVLPIEVLKLNENQRYNFKTDERQTAQMIKFAVTPPGERWRSVEHGLQMLDWNNDPYLNNYGVKINPNKTVVKARLLQNPKVQFGNGPTDPRTSGRWDLKGKKFLQANNSKPLKAWGVCVIAGGRGPGPNRAVIDKFILEFIKIYRLHGGQVANTSPIVHLASGPDVGKAVEEIWNKAGNQAQARPQILMFVLPDKDSQTYGRIKKSAECRYGVVSQCMQYAHVEKCQAQYISNVCMKFNAKLGGITARAVGPKSGGPAGVFGNIPTLIIGADVSHAAPGMEAASMAAMTVSMDKLATRYAAACNTNGHRVEMITTRNITKLLKPLIQQWVGSVGGGRFPGRIFYFRDGVSEGQYRHVLDQEVADIKALLRTASPKLEIPFVVMVASKRHHFRFFPQVGDSSAADRNGNPLPGTLVETGVTHPFENDFYLCSHSAIKGTARPMHYHMLLNEANISNEELQTMIYEHSYQYIRATTPVSQFPAVYYAHLASNRAIHHDKSFGGGSSERTTSRSQTGSASGGSRSGSQTRGQSPSHGGSSSTELAPTDFPDLMDMPSNDNISASMWYI</sequence>
<dbReference type="EMBL" id="JAMKPW020000001">
    <property type="protein sequence ID" value="KAK8222085.1"/>
    <property type="molecule type" value="Genomic_DNA"/>
</dbReference>